<dbReference type="OrthoDB" id="7838644at2"/>
<feature type="compositionally biased region" description="Basic and acidic residues" evidence="1">
    <location>
        <begin position="166"/>
        <end position="182"/>
    </location>
</feature>
<organism evidence="2 3">
    <name type="scientific">Flavobacterium chilense</name>
    <dbReference type="NCBI Taxonomy" id="946677"/>
    <lineage>
        <taxon>Bacteria</taxon>
        <taxon>Pseudomonadati</taxon>
        <taxon>Bacteroidota</taxon>
        <taxon>Flavobacteriia</taxon>
        <taxon>Flavobacteriales</taxon>
        <taxon>Flavobacteriaceae</taxon>
        <taxon>Flavobacterium</taxon>
    </lineage>
</organism>
<reference evidence="3" key="1">
    <citation type="submission" date="2016-11" db="EMBL/GenBank/DDBJ databases">
        <authorList>
            <person name="Varghese N."/>
            <person name="Submissions S."/>
        </authorList>
    </citation>
    <scope>NUCLEOTIDE SEQUENCE [LARGE SCALE GENOMIC DNA]</scope>
    <source>
        <strain evidence="3">DSM 24724</strain>
    </source>
</reference>
<sequence>MSELVNRELHVCMGLNSCKNAGYSGNNDCAGTGDCSTAVGHPCHTLNACKGQGGCGIFGTTEEFCHPGQNECRYQGSCGVPILSSRFMAQGPNRGLSVWQLARIRFEEKRKENGEEFGPAPLPYGPSDDYVNTIRHTTGQDYSSCGQSGSRSCSYINNPAERKAAAEKRVLKMEQESAEKLPESLSNCKPKKNGY</sequence>
<dbReference type="EMBL" id="FRBT01000003">
    <property type="protein sequence ID" value="SHM03289.1"/>
    <property type="molecule type" value="Genomic_DNA"/>
</dbReference>
<evidence type="ECO:0000313" key="2">
    <source>
        <dbReference type="EMBL" id="SHM03289.1"/>
    </source>
</evidence>
<accession>A0A1M7FHW1</accession>
<gene>
    <name evidence="2" type="ORF">SAMN05444484_103373</name>
</gene>
<dbReference type="AlphaFoldDB" id="A0A1M7FHW1"/>
<keyword evidence="3" id="KW-1185">Reference proteome</keyword>
<evidence type="ECO:0000313" key="3">
    <source>
        <dbReference type="Proteomes" id="UP000184028"/>
    </source>
</evidence>
<proteinExistence type="predicted"/>
<name>A0A1M7FHW1_9FLAO</name>
<feature type="region of interest" description="Disordered" evidence="1">
    <location>
        <begin position="166"/>
        <end position="195"/>
    </location>
</feature>
<evidence type="ECO:0000256" key="1">
    <source>
        <dbReference type="SAM" id="MobiDB-lite"/>
    </source>
</evidence>
<protein>
    <submittedName>
        <fullName evidence="2">Uncharacterized protein</fullName>
    </submittedName>
</protein>
<dbReference type="STRING" id="946677.SAMN05444484_103373"/>
<dbReference type="RefSeq" id="WP_143155037.1">
    <property type="nucleotide sequence ID" value="NZ_FRBT01000003.1"/>
</dbReference>
<dbReference type="Proteomes" id="UP000184028">
    <property type="component" value="Unassembled WGS sequence"/>
</dbReference>